<dbReference type="EMBL" id="JBANQN010000009">
    <property type="protein sequence ID" value="KAK6779985.1"/>
    <property type="molecule type" value="Genomic_DNA"/>
</dbReference>
<comment type="caution">
    <text evidence="1">The sequence shown here is derived from an EMBL/GenBank/DDBJ whole genome shotgun (WGS) entry which is preliminary data.</text>
</comment>
<dbReference type="Proteomes" id="UP001371456">
    <property type="component" value="Unassembled WGS sequence"/>
</dbReference>
<name>A0AAN8T3L2_SOLBU</name>
<evidence type="ECO:0000313" key="1">
    <source>
        <dbReference type="EMBL" id="KAK6779985.1"/>
    </source>
</evidence>
<organism evidence="1 2">
    <name type="scientific">Solanum bulbocastanum</name>
    <name type="common">Wild potato</name>
    <dbReference type="NCBI Taxonomy" id="147425"/>
    <lineage>
        <taxon>Eukaryota</taxon>
        <taxon>Viridiplantae</taxon>
        <taxon>Streptophyta</taxon>
        <taxon>Embryophyta</taxon>
        <taxon>Tracheophyta</taxon>
        <taxon>Spermatophyta</taxon>
        <taxon>Magnoliopsida</taxon>
        <taxon>eudicotyledons</taxon>
        <taxon>Gunneridae</taxon>
        <taxon>Pentapetalae</taxon>
        <taxon>asterids</taxon>
        <taxon>lamiids</taxon>
        <taxon>Solanales</taxon>
        <taxon>Solanaceae</taxon>
        <taxon>Solanoideae</taxon>
        <taxon>Solaneae</taxon>
        <taxon>Solanum</taxon>
    </lineage>
</organism>
<gene>
    <name evidence="1" type="ORF">RDI58_022169</name>
</gene>
<evidence type="ECO:0000313" key="2">
    <source>
        <dbReference type="Proteomes" id="UP001371456"/>
    </source>
</evidence>
<protein>
    <submittedName>
        <fullName evidence="1">Uncharacterized protein</fullName>
    </submittedName>
</protein>
<dbReference type="AlphaFoldDB" id="A0AAN8T3L2"/>
<proteinExistence type="predicted"/>
<accession>A0AAN8T3L2</accession>
<reference evidence="1 2" key="1">
    <citation type="submission" date="2024-02" db="EMBL/GenBank/DDBJ databases">
        <title>de novo genome assembly of Solanum bulbocastanum strain 11H21.</title>
        <authorList>
            <person name="Hosaka A.J."/>
        </authorList>
    </citation>
    <scope>NUCLEOTIDE SEQUENCE [LARGE SCALE GENOMIC DNA]</scope>
    <source>
        <tissue evidence="1">Young leaves</tissue>
    </source>
</reference>
<keyword evidence="2" id="KW-1185">Reference proteome</keyword>
<sequence length="81" mass="9643">MVTLSFTPSMLKEGILIMKIEEEEDICLQIKECETTLICYIIGDNLYELEMLKYVKKVWGLLNCLRYYIMIMDTMFLNFVI</sequence>